<dbReference type="PRINTS" id="PR00458">
    <property type="entry name" value="PEROXIDASE"/>
</dbReference>
<keyword evidence="18" id="KW-0732">Signal</keyword>
<dbReference type="GO" id="GO:0006950">
    <property type="term" value="P:response to stress"/>
    <property type="evidence" value="ECO:0000318"/>
    <property type="project" value="GO_Central"/>
</dbReference>
<dbReference type="GO" id="GO:0042744">
    <property type="term" value="P:hydrogen peroxide catabolic process"/>
    <property type="evidence" value="ECO:0007669"/>
    <property type="project" value="UniProtKB-KW"/>
</dbReference>
<dbReference type="InterPro" id="IPR019793">
    <property type="entry name" value="Peroxidases_heam-ligand_BS"/>
</dbReference>
<dbReference type="InterPro" id="IPR000823">
    <property type="entry name" value="Peroxidase_pln"/>
</dbReference>
<evidence type="ECO:0000256" key="7">
    <source>
        <dbReference type="ARBA" id="ARBA00022723"/>
    </source>
</evidence>
<evidence type="ECO:0000256" key="9">
    <source>
        <dbReference type="ARBA" id="ARBA00023002"/>
    </source>
</evidence>
<keyword evidence="6 18" id="KW-0349">Heme</keyword>
<dbReference type="Pfam" id="PF00141">
    <property type="entry name" value="peroxidase"/>
    <property type="match status" value="1"/>
</dbReference>
<dbReference type="CDD" id="cd00693">
    <property type="entry name" value="secretory_peroxidase"/>
    <property type="match status" value="1"/>
</dbReference>
<feature type="domain" description="Plant heme peroxidase family profile" evidence="19">
    <location>
        <begin position="25"/>
        <end position="327"/>
    </location>
</feature>
<comment type="caution">
    <text evidence="20">The sequence shown here is derived from an EMBL/GenBank/DDBJ whole genome shotgun (WGS) entry which is preliminary data.</text>
</comment>
<evidence type="ECO:0000256" key="16">
    <source>
        <dbReference type="PIRSR" id="PIRSR600823-4"/>
    </source>
</evidence>
<keyword evidence="8 15" id="KW-0106">Calcium</keyword>
<feature type="binding site" evidence="15">
    <location>
        <position position="76"/>
    </location>
    <ligand>
        <name>Ca(2+)</name>
        <dbReference type="ChEBI" id="CHEBI:29108"/>
        <label>1</label>
    </ligand>
</feature>
<name>A0A0K9P060_ZOSMR</name>
<dbReference type="GO" id="GO:0009505">
    <property type="term" value="C:plant-type cell wall"/>
    <property type="evidence" value="ECO:0000318"/>
    <property type="project" value="GO_Central"/>
</dbReference>
<evidence type="ECO:0000256" key="11">
    <source>
        <dbReference type="ARBA" id="ARBA00023157"/>
    </source>
</evidence>
<dbReference type="PROSITE" id="PS50873">
    <property type="entry name" value="PEROXIDASE_4"/>
    <property type="match status" value="1"/>
</dbReference>
<dbReference type="FunFam" id="1.10.420.10:FF:000001">
    <property type="entry name" value="Peroxidase"/>
    <property type="match status" value="1"/>
</dbReference>
<proteinExistence type="inferred from homology"/>
<evidence type="ECO:0000256" key="12">
    <source>
        <dbReference type="ARBA" id="ARBA00023283"/>
    </source>
</evidence>
<keyword evidence="21" id="KW-1185">Reference proteome</keyword>
<comment type="cofactor">
    <cofactor evidence="15 18">
        <name>heme b</name>
        <dbReference type="ChEBI" id="CHEBI:60344"/>
    </cofactor>
    <text evidence="15 18">Binds 1 heme b (iron(II)-protoporphyrin IX) group per subunit.</text>
</comment>
<evidence type="ECO:0000313" key="20">
    <source>
        <dbReference type="EMBL" id="KMZ61595.1"/>
    </source>
</evidence>
<keyword evidence="7 15" id="KW-0479">Metal-binding</keyword>
<evidence type="ECO:0000256" key="1">
    <source>
        <dbReference type="ARBA" id="ARBA00000189"/>
    </source>
</evidence>
<gene>
    <name evidence="20" type="ORF">ZOSMA_50G00090</name>
</gene>
<keyword evidence="5 18" id="KW-0575">Peroxidase</keyword>
<dbReference type="PANTHER" id="PTHR31517">
    <property type="match status" value="1"/>
</dbReference>
<comment type="cofactor">
    <cofactor evidence="15 18">
        <name>Ca(2+)</name>
        <dbReference type="ChEBI" id="CHEBI:29108"/>
    </cofactor>
    <text evidence="15 18">Binds 2 calcium ions per subunit.</text>
</comment>
<dbReference type="InterPro" id="IPR033905">
    <property type="entry name" value="Secretory_peroxidase"/>
</dbReference>
<feature type="binding site" evidence="15">
    <location>
        <position position="72"/>
    </location>
    <ligand>
        <name>Ca(2+)</name>
        <dbReference type="ChEBI" id="CHEBI:29108"/>
        <label>1</label>
    </ligand>
</feature>
<feature type="chain" id="PRO_5005393806" description="Peroxidase" evidence="18">
    <location>
        <begin position="23"/>
        <end position="328"/>
    </location>
</feature>
<dbReference type="EC" id="1.11.1.7" evidence="4 18"/>
<evidence type="ECO:0000256" key="17">
    <source>
        <dbReference type="PIRSR" id="PIRSR600823-5"/>
    </source>
</evidence>
<organism evidence="20 21">
    <name type="scientific">Zostera marina</name>
    <name type="common">Eelgrass</name>
    <dbReference type="NCBI Taxonomy" id="29655"/>
    <lineage>
        <taxon>Eukaryota</taxon>
        <taxon>Viridiplantae</taxon>
        <taxon>Streptophyta</taxon>
        <taxon>Embryophyta</taxon>
        <taxon>Tracheophyta</taxon>
        <taxon>Spermatophyta</taxon>
        <taxon>Magnoliopsida</taxon>
        <taxon>Liliopsida</taxon>
        <taxon>Zosteraceae</taxon>
        <taxon>Zostera</taxon>
    </lineage>
</organism>
<feature type="binding site" description="axial binding residue" evidence="15">
    <location>
        <position position="189"/>
    </location>
    <ligand>
        <name>heme b</name>
        <dbReference type="ChEBI" id="CHEBI:60344"/>
    </ligand>
    <ligandPart>
        <name>Fe</name>
        <dbReference type="ChEBI" id="CHEBI:18248"/>
    </ligandPart>
</feature>
<dbReference type="InterPro" id="IPR010255">
    <property type="entry name" value="Haem_peroxidase_sf"/>
</dbReference>
<keyword evidence="11 17" id="KW-1015">Disulfide bond</keyword>
<feature type="disulfide bond" evidence="17">
    <location>
        <begin position="35"/>
        <end position="111"/>
    </location>
</feature>
<feature type="disulfide bond" evidence="17">
    <location>
        <begin position="196"/>
        <end position="235"/>
    </location>
</feature>
<feature type="binding site" evidence="15">
    <location>
        <position position="74"/>
    </location>
    <ligand>
        <name>Ca(2+)</name>
        <dbReference type="ChEBI" id="CHEBI:29108"/>
        <label>1</label>
    </ligand>
</feature>
<dbReference type="InterPro" id="IPR002016">
    <property type="entry name" value="Haem_peroxidase"/>
</dbReference>
<dbReference type="OMA" id="NTDYANE"/>
<feature type="active site" description="Proton acceptor" evidence="14">
    <location>
        <position position="66"/>
    </location>
</feature>
<feature type="disulfide bond" evidence="17">
    <location>
        <begin position="117"/>
        <end position="323"/>
    </location>
</feature>
<keyword evidence="18" id="KW-0964">Secreted</keyword>
<sequence length="328" mass="36131">MFSRKTVCSISMFMIFMFLVSSISTISLDFYHDSCPHAETMVREIVRSASEKDSTVPGKLLRLLFHDCMVEGCDGSVLIKGNETERSDPANETLGGFEVVDSAKRMLEFVCPETVSCADIVVLAARDAVELTGGPSVTIPTGRRDGLRSTSNSVQPNLIDTTFSLTESLRIFSAKNLTTTDLVTLSGAHTIGSSHCTSIIDDRFQTDPDTGKISFLPSVDSSLNKSFADDLSHQCNSMKSDAVVKNDLKTGMVFDNVYFSNLLEGKGLFLTDTVLADDERTAELVNVYARDEKEFFDRWQESFLKLGSIDVKTGDQGEIRRICTEIND</sequence>
<dbReference type="PRINTS" id="PR00461">
    <property type="entry name" value="PLPEROXIDASE"/>
</dbReference>
<accession>A0A0K9P060</accession>
<dbReference type="PROSITE" id="PS00435">
    <property type="entry name" value="PEROXIDASE_1"/>
    <property type="match status" value="1"/>
</dbReference>
<comment type="function">
    <text evidence="2">Removal of H(2)O(2), oxidation of toxic reductants, biosynthesis and degradation of lignin, suberization, auxin catabolism, response to environmental stresses such as wounding, pathogen attack and oxidative stress. These functions might be dependent on each isozyme/isoform in each plant tissue.</text>
</comment>
<feature type="disulfide bond" evidence="17">
    <location>
        <begin position="68"/>
        <end position="73"/>
    </location>
</feature>
<comment type="similarity">
    <text evidence="3">Belongs to the peroxidase family. Ascorbate peroxidase subfamily.</text>
</comment>
<keyword evidence="13 18" id="KW-0376">Hydrogen peroxide</keyword>
<evidence type="ECO:0000256" key="3">
    <source>
        <dbReference type="ARBA" id="ARBA00006873"/>
    </source>
</evidence>
<evidence type="ECO:0000256" key="2">
    <source>
        <dbReference type="ARBA" id="ARBA00002322"/>
    </source>
</evidence>
<feature type="binding site" evidence="15">
    <location>
        <position position="250"/>
    </location>
    <ligand>
        <name>Ca(2+)</name>
        <dbReference type="ChEBI" id="CHEBI:29108"/>
        <label>2</label>
    </ligand>
</feature>
<dbReference type="Proteomes" id="UP000036987">
    <property type="component" value="Unassembled WGS sequence"/>
</dbReference>
<feature type="binding site" evidence="15">
    <location>
        <position position="247"/>
    </location>
    <ligand>
        <name>Ca(2+)</name>
        <dbReference type="ChEBI" id="CHEBI:29108"/>
        <label>2</label>
    </ligand>
</feature>
<dbReference type="GO" id="GO:0140825">
    <property type="term" value="F:lactoperoxidase activity"/>
    <property type="evidence" value="ECO:0007669"/>
    <property type="project" value="UniProtKB-EC"/>
</dbReference>
<dbReference type="EMBL" id="LFYR01001452">
    <property type="protein sequence ID" value="KMZ61595.1"/>
    <property type="molecule type" value="Genomic_DNA"/>
</dbReference>
<dbReference type="GO" id="GO:0004601">
    <property type="term" value="F:peroxidase activity"/>
    <property type="evidence" value="ECO:0000318"/>
    <property type="project" value="GO_Central"/>
</dbReference>
<keyword evidence="10 15" id="KW-0408">Iron</keyword>
<comment type="similarity">
    <text evidence="18">Belongs to the peroxidase family. Classical plant (class III) peroxidase subfamily.</text>
</comment>
<dbReference type="GO" id="GO:0005576">
    <property type="term" value="C:extracellular region"/>
    <property type="evidence" value="ECO:0007669"/>
    <property type="project" value="UniProtKB-SubCell"/>
</dbReference>
<evidence type="ECO:0000256" key="15">
    <source>
        <dbReference type="PIRSR" id="PIRSR600823-3"/>
    </source>
</evidence>
<reference evidence="21" key="1">
    <citation type="journal article" date="2016" name="Nature">
        <title>The genome of the seagrass Zostera marina reveals angiosperm adaptation to the sea.</title>
        <authorList>
            <person name="Olsen J.L."/>
            <person name="Rouze P."/>
            <person name="Verhelst B."/>
            <person name="Lin Y.-C."/>
            <person name="Bayer T."/>
            <person name="Collen J."/>
            <person name="Dattolo E."/>
            <person name="De Paoli E."/>
            <person name="Dittami S."/>
            <person name="Maumus F."/>
            <person name="Michel G."/>
            <person name="Kersting A."/>
            <person name="Lauritano C."/>
            <person name="Lohaus R."/>
            <person name="Toepel M."/>
            <person name="Tonon T."/>
            <person name="Vanneste K."/>
            <person name="Amirebrahimi M."/>
            <person name="Brakel J."/>
            <person name="Bostroem C."/>
            <person name="Chovatia M."/>
            <person name="Grimwood J."/>
            <person name="Jenkins J.W."/>
            <person name="Jueterbock A."/>
            <person name="Mraz A."/>
            <person name="Stam W.T."/>
            <person name="Tice H."/>
            <person name="Bornberg-Bauer E."/>
            <person name="Green P.J."/>
            <person name="Pearson G.A."/>
            <person name="Procaccini G."/>
            <person name="Duarte C.M."/>
            <person name="Schmutz J."/>
            <person name="Reusch T.B.H."/>
            <person name="Van de Peer Y."/>
        </authorList>
    </citation>
    <scope>NUCLEOTIDE SEQUENCE [LARGE SCALE GENOMIC DNA]</scope>
    <source>
        <strain evidence="21">cv. Finnish</strain>
    </source>
</reference>
<dbReference type="Gene3D" id="1.10.420.10">
    <property type="entry name" value="Peroxidase, domain 2"/>
    <property type="match status" value="1"/>
</dbReference>
<dbReference type="AlphaFoldDB" id="A0A0K9P060"/>
<evidence type="ECO:0000256" key="14">
    <source>
        <dbReference type="PIRSR" id="PIRSR600823-1"/>
    </source>
</evidence>
<evidence type="ECO:0000256" key="8">
    <source>
        <dbReference type="ARBA" id="ARBA00022837"/>
    </source>
</evidence>
<feature type="binding site" evidence="15">
    <location>
        <position position="67"/>
    </location>
    <ligand>
        <name>Ca(2+)</name>
        <dbReference type="ChEBI" id="CHEBI:29108"/>
        <label>1</label>
    </ligand>
</feature>
<evidence type="ECO:0000256" key="4">
    <source>
        <dbReference type="ARBA" id="ARBA00012313"/>
    </source>
</evidence>
<evidence type="ECO:0000256" key="18">
    <source>
        <dbReference type="RuleBase" id="RU362060"/>
    </source>
</evidence>
<feature type="binding site" evidence="15">
    <location>
        <position position="70"/>
    </location>
    <ligand>
        <name>Ca(2+)</name>
        <dbReference type="ChEBI" id="CHEBI:29108"/>
        <label>1</label>
    </ligand>
</feature>
<evidence type="ECO:0000256" key="13">
    <source>
        <dbReference type="ARBA" id="ARBA00023324"/>
    </source>
</evidence>
<dbReference type="SUPFAM" id="SSF48113">
    <property type="entry name" value="Heme-dependent peroxidases"/>
    <property type="match status" value="1"/>
</dbReference>
<feature type="binding site" evidence="15">
    <location>
        <position position="255"/>
    </location>
    <ligand>
        <name>Ca(2+)</name>
        <dbReference type="ChEBI" id="CHEBI:29108"/>
        <label>2</label>
    </ligand>
</feature>
<feature type="binding site" evidence="15">
    <location>
        <position position="85"/>
    </location>
    <ligand>
        <name>Ca(2+)</name>
        <dbReference type="ChEBI" id="CHEBI:29108"/>
        <label>1</label>
    </ligand>
</feature>
<evidence type="ECO:0000313" key="21">
    <source>
        <dbReference type="Proteomes" id="UP000036987"/>
    </source>
</evidence>
<evidence type="ECO:0000256" key="6">
    <source>
        <dbReference type="ARBA" id="ARBA00022617"/>
    </source>
</evidence>
<keyword evidence="12" id="KW-0873">Pyrrolidone carboxylic acid</keyword>
<dbReference type="GO" id="GO:0020037">
    <property type="term" value="F:heme binding"/>
    <property type="evidence" value="ECO:0007669"/>
    <property type="project" value="UniProtKB-UniRule"/>
</dbReference>
<protein>
    <recommendedName>
        <fullName evidence="4 18">Peroxidase</fullName>
        <ecNumber evidence="4 18">1.11.1.7</ecNumber>
    </recommendedName>
</protein>
<dbReference type="OrthoDB" id="2113341at2759"/>
<dbReference type="STRING" id="29655.A0A0K9P060"/>
<feature type="binding site" evidence="15">
    <location>
        <position position="190"/>
    </location>
    <ligand>
        <name>Ca(2+)</name>
        <dbReference type="ChEBI" id="CHEBI:29108"/>
        <label>2</label>
    </ligand>
</feature>
<evidence type="ECO:0000256" key="10">
    <source>
        <dbReference type="ARBA" id="ARBA00023004"/>
    </source>
</evidence>
<dbReference type="PANTHER" id="PTHR31517:SF17">
    <property type="entry name" value="PEROXIDASE 6"/>
    <property type="match status" value="1"/>
</dbReference>
<feature type="site" description="Transition state stabilizer" evidence="16">
    <location>
        <position position="62"/>
    </location>
</feature>
<feature type="signal peptide" evidence="18">
    <location>
        <begin position="1"/>
        <end position="22"/>
    </location>
</feature>
<keyword evidence="9 18" id="KW-0560">Oxidoreductase</keyword>
<dbReference type="Gene3D" id="1.10.520.10">
    <property type="match status" value="1"/>
</dbReference>
<dbReference type="GO" id="GO:0006979">
    <property type="term" value="P:response to oxidative stress"/>
    <property type="evidence" value="ECO:0007669"/>
    <property type="project" value="UniProtKB-UniRule"/>
</dbReference>
<dbReference type="GO" id="GO:0046872">
    <property type="term" value="F:metal ion binding"/>
    <property type="evidence" value="ECO:0007669"/>
    <property type="project" value="UniProtKB-UniRule"/>
</dbReference>
<evidence type="ECO:0000256" key="5">
    <source>
        <dbReference type="ARBA" id="ARBA00022559"/>
    </source>
</evidence>
<evidence type="ECO:0000259" key="19">
    <source>
        <dbReference type="PROSITE" id="PS50873"/>
    </source>
</evidence>
<comment type="subcellular location">
    <subcellularLocation>
        <location evidence="18">Secreted</location>
    </subcellularLocation>
</comment>
<comment type="catalytic activity">
    <reaction evidence="1 18">
        <text>2 a phenolic donor + H2O2 = 2 a phenolic radical donor + 2 H2O</text>
        <dbReference type="Rhea" id="RHEA:56136"/>
        <dbReference type="ChEBI" id="CHEBI:15377"/>
        <dbReference type="ChEBI" id="CHEBI:16240"/>
        <dbReference type="ChEBI" id="CHEBI:139520"/>
        <dbReference type="ChEBI" id="CHEBI:139521"/>
        <dbReference type="EC" id="1.11.1.7"/>
    </reaction>
</comment>
<dbReference type="FunFam" id="1.10.520.10:FF:000008">
    <property type="entry name" value="Peroxidase"/>
    <property type="match status" value="1"/>
</dbReference>